<comment type="function">
    <text evidence="6">Redox regulated molecular chaperone. Protects both thermally unfolding and oxidatively damaged proteins from irreversible aggregation. Plays an important role in the bacterial defense system toward oxidative stress.</text>
</comment>
<comment type="similarity">
    <text evidence="6">Belongs to the HSP33 family.</text>
</comment>
<dbReference type="Pfam" id="PF01430">
    <property type="entry name" value="HSP33"/>
    <property type="match status" value="1"/>
</dbReference>
<proteinExistence type="inferred from homology"/>
<keyword evidence="8" id="KW-1185">Reference proteome</keyword>
<dbReference type="PIRSF" id="PIRSF005261">
    <property type="entry name" value="Heat_shock_Hsp33"/>
    <property type="match status" value="1"/>
</dbReference>
<dbReference type="GO" id="GO:0005737">
    <property type="term" value="C:cytoplasm"/>
    <property type="evidence" value="ECO:0007669"/>
    <property type="project" value="UniProtKB-SubCell"/>
</dbReference>
<protein>
    <recommendedName>
        <fullName evidence="6">33 kDa chaperonin</fullName>
    </recommendedName>
    <alternativeName>
        <fullName evidence="6">Heat shock protein 33 homolog</fullName>
        <shortName evidence="6">HSP33</shortName>
    </alternativeName>
</protein>
<dbReference type="GO" id="GO:0042026">
    <property type="term" value="P:protein refolding"/>
    <property type="evidence" value="ECO:0007669"/>
    <property type="project" value="TreeGrafter"/>
</dbReference>
<sequence length="289" mass="32120">MSNTSLDSLNRYMFEQADVRGQMVQLEQSYQRMLQGHDYPLALQRLMGELLCATSLLTATLKFEGDIAVQLQGDGPVSLAVVNGTQNQEMRGVAHYQGSLKDDANLTDLIGKGHMVITITPDKGERYQGVVALDQSSIAACLESYFERSEQLPTNIWLFADGQHAAGMLLQVLPGKDSDLAGFEHLAQLTNTISAKELFELDAENILHRLYHQEDLRLFDAVAVEFKCRCSRERSAAAIRSIDRQELESILADMGHIALDCDYCGTKYEFDSIDVAALFDGNLSDNHTH</sequence>
<evidence type="ECO:0000256" key="3">
    <source>
        <dbReference type="ARBA" id="ARBA00023157"/>
    </source>
</evidence>
<dbReference type="HAMAP" id="MF_00117">
    <property type="entry name" value="HslO"/>
    <property type="match status" value="1"/>
</dbReference>
<evidence type="ECO:0000256" key="2">
    <source>
        <dbReference type="ARBA" id="ARBA00022833"/>
    </source>
</evidence>
<name>A0AA37RVW9_9GAMM</name>
<accession>A0AA37RVW9</accession>
<keyword evidence="2 6" id="KW-0862">Zinc</keyword>
<evidence type="ECO:0000313" key="7">
    <source>
        <dbReference type="EMBL" id="GLP95928.1"/>
    </source>
</evidence>
<dbReference type="RefSeq" id="WP_095506494.1">
    <property type="nucleotide sequence ID" value="NZ_BSNC01000003.1"/>
</dbReference>
<dbReference type="InterPro" id="IPR023212">
    <property type="entry name" value="Hsp33_helix_hairpin_bin_dom_sf"/>
</dbReference>
<dbReference type="GO" id="GO:0051082">
    <property type="term" value="F:unfolded protein binding"/>
    <property type="evidence" value="ECO:0007669"/>
    <property type="project" value="UniProtKB-UniRule"/>
</dbReference>
<gene>
    <name evidence="6 7" type="primary">hslO</name>
    <name evidence="7" type="ORF">GCM10007895_12340</name>
</gene>
<dbReference type="SUPFAM" id="SSF118352">
    <property type="entry name" value="HSP33 redox switch-like"/>
    <property type="match status" value="1"/>
</dbReference>
<comment type="caution">
    <text evidence="7">The sequence shown here is derived from an EMBL/GenBank/DDBJ whole genome shotgun (WGS) entry which is preliminary data.</text>
</comment>
<dbReference type="Gene3D" id="1.10.287.480">
    <property type="entry name" value="helix hairpin bin"/>
    <property type="match status" value="1"/>
</dbReference>
<dbReference type="NCBIfam" id="NF001033">
    <property type="entry name" value="PRK00114.1"/>
    <property type="match status" value="1"/>
</dbReference>
<evidence type="ECO:0000256" key="4">
    <source>
        <dbReference type="ARBA" id="ARBA00023186"/>
    </source>
</evidence>
<dbReference type="EMBL" id="BSNC01000003">
    <property type="protein sequence ID" value="GLP95928.1"/>
    <property type="molecule type" value="Genomic_DNA"/>
</dbReference>
<organism evidence="7 8">
    <name type="scientific">Paraferrimonas sedimenticola</name>
    <dbReference type="NCBI Taxonomy" id="375674"/>
    <lineage>
        <taxon>Bacteria</taxon>
        <taxon>Pseudomonadati</taxon>
        <taxon>Pseudomonadota</taxon>
        <taxon>Gammaproteobacteria</taxon>
        <taxon>Alteromonadales</taxon>
        <taxon>Ferrimonadaceae</taxon>
        <taxon>Paraferrimonas</taxon>
    </lineage>
</organism>
<dbReference type="InterPro" id="IPR016153">
    <property type="entry name" value="Heat_shock_Hsp33_N"/>
</dbReference>
<reference evidence="7" key="1">
    <citation type="journal article" date="2014" name="Int. J. Syst. Evol. Microbiol.">
        <title>Complete genome sequence of Corynebacterium casei LMG S-19264T (=DSM 44701T), isolated from a smear-ripened cheese.</title>
        <authorList>
            <consortium name="US DOE Joint Genome Institute (JGI-PGF)"/>
            <person name="Walter F."/>
            <person name="Albersmeier A."/>
            <person name="Kalinowski J."/>
            <person name="Ruckert C."/>
        </authorList>
    </citation>
    <scope>NUCLEOTIDE SEQUENCE</scope>
    <source>
        <strain evidence="7">NBRC 101628</strain>
    </source>
</reference>
<feature type="disulfide bond" description="Redox-active" evidence="6">
    <location>
        <begin position="228"/>
        <end position="230"/>
    </location>
</feature>
<comment type="PTM">
    <text evidence="6">Under oxidizing conditions two disulfide bonds are formed involving the reactive cysteines. Under reducing conditions zinc is bound to the reactive cysteines and the protein is inactive.</text>
</comment>
<dbReference type="PANTHER" id="PTHR30111">
    <property type="entry name" value="33 KDA CHAPERONIN"/>
    <property type="match status" value="1"/>
</dbReference>
<dbReference type="CDD" id="cd00498">
    <property type="entry name" value="Hsp33"/>
    <property type="match status" value="1"/>
</dbReference>
<dbReference type="PANTHER" id="PTHR30111:SF1">
    <property type="entry name" value="33 KDA CHAPERONIN"/>
    <property type="match status" value="1"/>
</dbReference>
<dbReference type="Gene3D" id="3.55.30.10">
    <property type="entry name" value="Hsp33 domain"/>
    <property type="match status" value="1"/>
</dbReference>
<evidence type="ECO:0000256" key="1">
    <source>
        <dbReference type="ARBA" id="ARBA00022490"/>
    </source>
</evidence>
<feature type="disulfide bond" description="Redox-active" evidence="6">
    <location>
        <begin position="261"/>
        <end position="264"/>
    </location>
</feature>
<evidence type="ECO:0000256" key="5">
    <source>
        <dbReference type="ARBA" id="ARBA00023284"/>
    </source>
</evidence>
<keyword evidence="4 6" id="KW-0143">Chaperone</keyword>
<evidence type="ECO:0000313" key="8">
    <source>
        <dbReference type="Proteomes" id="UP001161422"/>
    </source>
</evidence>
<comment type="subcellular location">
    <subcellularLocation>
        <location evidence="6">Cytoplasm</location>
    </subcellularLocation>
</comment>
<keyword evidence="1 6" id="KW-0963">Cytoplasm</keyword>
<dbReference type="Gene3D" id="3.90.1280.10">
    <property type="entry name" value="HSP33 redox switch-like"/>
    <property type="match status" value="1"/>
</dbReference>
<dbReference type="Proteomes" id="UP001161422">
    <property type="component" value="Unassembled WGS sequence"/>
</dbReference>
<keyword evidence="5 6" id="KW-0676">Redox-active center</keyword>
<evidence type="ECO:0000256" key="6">
    <source>
        <dbReference type="HAMAP-Rule" id="MF_00117"/>
    </source>
</evidence>
<dbReference type="AlphaFoldDB" id="A0AA37RVW9"/>
<dbReference type="GO" id="GO:0044183">
    <property type="term" value="F:protein folding chaperone"/>
    <property type="evidence" value="ECO:0007669"/>
    <property type="project" value="TreeGrafter"/>
</dbReference>
<dbReference type="SUPFAM" id="SSF64397">
    <property type="entry name" value="Hsp33 domain"/>
    <property type="match status" value="1"/>
</dbReference>
<dbReference type="InterPro" id="IPR016154">
    <property type="entry name" value="Heat_shock_Hsp33_C"/>
</dbReference>
<reference evidence="7" key="2">
    <citation type="submission" date="2023-01" db="EMBL/GenBank/DDBJ databases">
        <title>Draft genome sequence of Paraferrimonas sedimenticola strain NBRC 101628.</title>
        <authorList>
            <person name="Sun Q."/>
            <person name="Mori K."/>
        </authorList>
    </citation>
    <scope>NUCLEOTIDE SEQUENCE</scope>
    <source>
        <strain evidence="7">NBRC 101628</strain>
    </source>
</reference>
<keyword evidence="3 6" id="KW-1015">Disulfide bond</keyword>
<dbReference type="InterPro" id="IPR000397">
    <property type="entry name" value="Heat_shock_Hsp33"/>
</dbReference>